<dbReference type="Ensembl" id="ENSRBIT00000054658.1">
    <property type="protein sequence ID" value="ENSRBIP00000030696.1"/>
    <property type="gene ID" value="ENSRBIG00000039195.1"/>
</dbReference>
<dbReference type="AlphaFoldDB" id="A0A2K6M4K4"/>
<organism evidence="1 2">
    <name type="scientific">Rhinopithecus bieti</name>
    <name type="common">Black snub-nosed monkey</name>
    <name type="synonym">Pygathrix bieti</name>
    <dbReference type="NCBI Taxonomy" id="61621"/>
    <lineage>
        <taxon>Eukaryota</taxon>
        <taxon>Metazoa</taxon>
        <taxon>Chordata</taxon>
        <taxon>Craniata</taxon>
        <taxon>Vertebrata</taxon>
        <taxon>Euteleostomi</taxon>
        <taxon>Mammalia</taxon>
        <taxon>Eutheria</taxon>
        <taxon>Euarchontoglires</taxon>
        <taxon>Primates</taxon>
        <taxon>Haplorrhini</taxon>
        <taxon>Catarrhini</taxon>
        <taxon>Cercopithecidae</taxon>
        <taxon>Colobinae</taxon>
        <taxon>Rhinopithecus</taxon>
    </lineage>
</organism>
<protein>
    <submittedName>
        <fullName evidence="1">Uncharacterized protein</fullName>
    </submittedName>
</protein>
<evidence type="ECO:0000313" key="1">
    <source>
        <dbReference type="Ensembl" id="ENSRBIP00000030696.1"/>
    </source>
</evidence>
<keyword evidence="2" id="KW-1185">Reference proteome</keyword>
<dbReference type="OMA" id="RTCCLHR"/>
<reference evidence="1" key="2">
    <citation type="submission" date="2025-08" db="UniProtKB">
        <authorList>
            <consortium name="Ensembl"/>
        </authorList>
    </citation>
    <scope>IDENTIFICATION</scope>
</reference>
<accession>A0A2K6M4K4</accession>
<dbReference type="Proteomes" id="UP000233180">
    <property type="component" value="Unassembled WGS sequence"/>
</dbReference>
<reference evidence="1" key="3">
    <citation type="submission" date="2025-09" db="UniProtKB">
        <authorList>
            <consortium name="Ensembl"/>
        </authorList>
    </citation>
    <scope>IDENTIFICATION</scope>
</reference>
<name>A0A2K6M4K4_RHIBE</name>
<proteinExistence type="predicted"/>
<reference evidence="1 2" key="1">
    <citation type="submission" date="2016-06" db="EMBL/GenBank/DDBJ databases">
        <title>Genome of Rhinopithecus bieti.</title>
        <authorList>
            <person name="Wu"/>
            <person name="C.-I. and Zhang"/>
            <person name="Y."/>
        </authorList>
    </citation>
    <scope>NUCLEOTIDE SEQUENCE</scope>
</reference>
<sequence>MPKNPGQIEGEYGAIAEASFQNPSGQRRSSILGVAMHGVYTRYRHRPGMAVTGRQLCTPSHTCCTLRSCAALGLSIHKACFSREPPLGFRKEPRDSFLRAACCTLSPHYFFRHRD</sequence>
<dbReference type="GeneTree" id="ENSGT00910000147928"/>
<evidence type="ECO:0000313" key="2">
    <source>
        <dbReference type="Proteomes" id="UP000233180"/>
    </source>
</evidence>